<evidence type="ECO:0000259" key="9">
    <source>
        <dbReference type="PROSITE" id="PS50850"/>
    </source>
</evidence>
<feature type="transmembrane region" description="Helical" evidence="8">
    <location>
        <begin position="332"/>
        <end position="350"/>
    </location>
</feature>
<dbReference type="GO" id="GO:0022857">
    <property type="term" value="F:transmembrane transporter activity"/>
    <property type="evidence" value="ECO:0007669"/>
    <property type="project" value="InterPro"/>
</dbReference>
<keyword evidence="11" id="KW-1185">Reference proteome</keyword>
<dbReference type="FunFam" id="1.20.1250.20:FF:000064">
    <property type="entry name" value="MFS allantoate transporter"/>
    <property type="match status" value="1"/>
</dbReference>
<gene>
    <name evidence="10" type="ORF">Daesc_004938</name>
</gene>
<evidence type="ECO:0000256" key="5">
    <source>
        <dbReference type="ARBA" id="ARBA00023136"/>
    </source>
</evidence>
<dbReference type="Gene3D" id="1.20.1250.20">
    <property type="entry name" value="MFS general substrate transporter like domains"/>
    <property type="match status" value="1"/>
</dbReference>
<dbReference type="SUPFAM" id="SSF103473">
    <property type="entry name" value="MFS general substrate transporter"/>
    <property type="match status" value="1"/>
</dbReference>
<keyword evidence="5 8" id="KW-0472">Membrane</keyword>
<feature type="transmembrane region" description="Helical" evidence="8">
    <location>
        <begin position="418"/>
        <end position="437"/>
    </location>
</feature>
<evidence type="ECO:0000256" key="2">
    <source>
        <dbReference type="ARBA" id="ARBA00022448"/>
    </source>
</evidence>
<protein>
    <recommendedName>
        <fullName evidence="9">Major facilitator superfamily (MFS) profile domain-containing protein</fullName>
    </recommendedName>
</protein>
<comment type="similarity">
    <text evidence="6">Belongs to the major facilitator superfamily. Allantoate permease family.</text>
</comment>
<evidence type="ECO:0000256" key="1">
    <source>
        <dbReference type="ARBA" id="ARBA00004141"/>
    </source>
</evidence>
<keyword evidence="3 8" id="KW-0812">Transmembrane</keyword>
<proteinExistence type="inferred from homology"/>
<dbReference type="PROSITE" id="PS50850">
    <property type="entry name" value="MFS"/>
    <property type="match status" value="1"/>
</dbReference>
<organism evidence="10 11">
    <name type="scientific">Daldinia eschscholtzii</name>
    <dbReference type="NCBI Taxonomy" id="292717"/>
    <lineage>
        <taxon>Eukaryota</taxon>
        <taxon>Fungi</taxon>
        <taxon>Dikarya</taxon>
        <taxon>Ascomycota</taxon>
        <taxon>Pezizomycotina</taxon>
        <taxon>Sordariomycetes</taxon>
        <taxon>Xylariomycetidae</taxon>
        <taxon>Xylariales</taxon>
        <taxon>Hypoxylaceae</taxon>
        <taxon>Daldinia</taxon>
    </lineage>
</organism>
<feature type="transmembrane region" description="Helical" evidence="8">
    <location>
        <begin position="386"/>
        <end position="406"/>
    </location>
</feature>
<accession>A0AAX6MJ03</accession>
<dbReference type="Pfam" id="PF07690">
    <property type="entry name" value="MFS_1"/>
    <property type="match status" value="1"/>
</dbReference>
<evidence type="ECO:0000256" key="6">
    <source>
        <dbReference type="ARBA" id="ARBA00037968"/>
    </source>
</evidence>
<reference evidence="10 11" key="1">
    <citation type="journal article" date="2024" name="Front Chem Biol">
        <title>Unveiling the potential of Daldinia eschscholtzii MFLUCC 19-0629 through bioactivity and bioinformatics studies for enhanced sustainable agriculture production.</title>
        <authorList>
            <person name="Brooks S."/>
            <person name="Weaver J.A."/>
            <person name="Klomchit A."/>
            <person name="Alharthi S.A."/>
            <person name="Onlamun T."/>
            <person name="Nurani R."/>
            <person name="Vong T.K."/>
            <person name="Alberti F."/>
            <person name="Greco C."/>
        </authorList>
    </citation>
    <scope>NUCLEOTIDE SEQUENCE [LARGE SCALE GENOMIC DNA]</scope>
    <source>
        <strain evidence="10">MFLUCC 19-0629</strain>
    </source>
</reference>
<dbReference type="InterPro" id="IPR011701">
    <property type="entry name" value="MFS"/>
</dbReference>
<feature type="transmembrane region" description="Helical" evidence="8">
    <location>
        <begin position="221"/>
        <end position="243"/>
    </location>
</feature>
<dbReference type="PANTHER" id="PTHR43791:SF10">
    <property type="entry name" value="MAJOR FACILITATOR SUPERFAMILY (MFS) PROFILE DOMAIN-CONTAINING PROTEIN"/>
    <property type="match status" value="1"/>
</dbReference>
<evidence type="ECO:0000256" key="7">
    <source>
        <dbReference type="SAM" id="MobiDB-lite"/>
    </source>
</evidence>
<feature type="transmembrane region" description="Helical" evidence="8">
    <location>
        <begin position="102"/>
        <end position="124"/>
    </location>
</feature>
<dbReference type="GO" id="GO:0016020">
    <property type="term" value="C:membrane"/>
    <property type="evidence" value="ECO:0007669"/>
    <property type="project" value="UniProtKB-SubCell"/>
</dbReference>
<feature type="region of interest" description="Disordered" evidence="7">
    <location>
        <begin position="17"/>
        <end position="46"/>
    </location>
</feature>
<keyword evidence="4 8" id="KW-1133">Transmembrane helix</keyword>
<feature type="transmembrane region" description="Helical" evidence="8">
    <location>
        <begin position="136"/>
        <end position="154"/>
    </location>
</feature>
<feature type="transmembrane region" description="Helical" evidence="8">
    <location>
        <begin position="471"/>
        <end position="493"/>
    </location>
</feature>
<evidence type="ECO:0000256" key="4">
    <source>
        <dbReference type="ARBA" id="ARBA00022989"/>
    </source>
</evidence>
<evidence type="ECO:0000256" key="8">
    <source>
        <dbReference type="SAM" id="Phobius"/>
    </source>
</evidence>
<feature type="compositionally biased region" description="Polar residues" evidence="7">
    <location>
        <begin position="19"/>
        <end position="28"/>
    </location>
</feature>
<evidence type="ECO:0000313" key="11">
    <source>
        <dbReference type="Proteomes" id="UP001369815"/>
    </source>
</evidence>
<dbReference type="EMBL" id="JBANMG010000005">
    <property type="protein sequence ID" value="KAK6952648.1"/>
    <property type="molecule type" value="Genomic_DNA"/>
</dbReference>
<dbReference type="Proteomes" id="UP001369815">
    <property type="component" value="Unassembled WGS sequence"/>
</dbReference>
<comment type="subcellular location">
    <subcellularLocation>
        <location evidence="1">Membrane</location>
        <topology evidence="1">Multi-pass membrane protein</topology>
    </subcellularLocation>
</comment>
<comment type="caution">
    <text evidence="10">The sequence shown here is derived from an EMBL/GenBank/DDBJ whole genome shotgun (WGS) entry which is preliminary data.</text>
</comment>
<feature type="domain" description="Major facilitator superfamily (MFS) profile" evidence="9">
    <location>
        <begin position="64"/>
        <end position="499"/>
    </location>
</feature>
<feature type="transmembrane region" description="Helical" evidence="8">
    <location>
        <begin position="193"/>
        <end position="215"/>
    </location>
</feature>
<dbReference type="PANTHER" id="PTHR43791">
    <property type="entry name" value="PERMEASE-RELATED"/>
    <property type="match status" value="1"/>
</dbReference>
<keyword evidence="2" id="KW-0813">Transport</keyword>
<dbReference type="AlphaFoldDB" id="A0AAX6MJ03"/>
<dbReference type="InterPro" id="IPR020846">
    <property type="entry name" value="MFS_dom"/>
</dbReference>
<dbReference type="InterPro" id="IPR036259">
    <property type="entry name" value="MFS_trans_sf"/>
</dbReference>
<sequence>MAMPSCSEWEPLLQHDQSESSLNKNHPTMTLPEDNPVLNGSGHSADNIGPDEARRILRRIDWRIMPLLFLTYTFNFMDKTILSSASVFGLREDTHLEGSNYSWVSSIFYFGYFLWAYPTTLLVARLPVAKYLAANTFVWGAVVALTAACSSYGGLISVRFFLGVAEATISPALMFITSTWYTRDEIPVRTGIWFAGNSVGGIVSSLLAYGIGHILDNIHPWRWMFIILGATTFLLGFGLLFLLPDTISGAKFLTPEERQWAGDRVVIAGTGRTENASWKWEQMRECLQDPKTWLIWSVALLCQIPNGGTQNFANLVIISFGFSSLESTLINIPYSIISVAAISGTGWVAGRFRSMNCILVGLVVVPPVVGSALIGSRSSIPHGVSLFGYFLLSTGPSALPLLLSLVQSNYRGVTKKMTMTALLFIAYCTGKYVLSFSNPPPLVDMGPPADLFSIVGPQLFISDEEPTYDTAFRAIMICYALVICLIATLRAYLQVVNKRRQMEEGIQGSAGASGAVGGGKVVDVTDTRNVTEAVHEVQLRPEDYEDTTDWNSFGFRYRL</sequence>
<feature type="transmembrane region" description="Helical" evidence="8">
    <location>
        <begin position="357"/>
        <end position="374"/>
    </location>
</feature>
<feature type="transmembrane region" description="Helical" evidence="8">
    <location>
        <begin position="160"/>
        <end position="181"/>
    </location>
</feature>
<evidence type="ECO:0000313" key="10">
    <source>
        <dbReference type="EMBL" id="KAK6952648.1"/>
    </source>
</evidence>
<evidence type="ECO:0000256" key="3">
    <source>
        <dbReference type="ARBA" id="ARBA00022692"/>
    </source>
</evidence>
<name>A0AAX6MJ03_9PEZI</name>